<evidence type="ECO:0000313" key="3">
    <source>
        <dbReference type="Proteomes" id="UP000421791"/>
    </source>
</evidence>
<dbReference type="Proteomes" id="UP000440198">
    <property type="component" value="Unassembled WGS sequence"/>
</dbReference>
<comment type="caution">
    <text evidence="1">The sequence shown here is derived from an EMBL/GenBank/DDBJ whole genome shotgun (WGS) entry which is preliminary data.</text>
</comment>
<dbReference type="Proteomes" id="UP000421791">
    <property type="component" value="Unassembled WGS sequence"/>
</dbReference>
<reference evidence="3 4" key="1">
    <citation type="journal article" date="2019" name="Nat. Med.">
        <title>A library of human gut bacterial isolates paired with longitudinal multiomics data enables mechanistic microbiome research.</title>
        <authorList>
            <person name="Poyet M."/>
            <person name="Groussin M."/>
            <person name="Gibbons S.M."/>
            <person name="Avila-Pacheco J."/>
            <person name="Jiang X."/>
            <person name="Kearney S.M."/>
            <person name="Perrotta A.R."/>
            <person name="Berdy B."/>
            <person name="Zhao S."/>
            <person name="Lieberman T.D."/>
            <person name="Swanson P.K."/>
            <person name="Smith M."/>
            <person name="Roesemann S."/>
            <person name="Alexander J.E."/>
            <person name="Rich S.A."/>
            <person name="Livny J."/>
            <person name="Vlamakis H."/>
            <person name="Clish C."/>
            <person name="Bullock K."/>
            <person name="Deik A."/>
            <person name="Scott J."/>
            <person name="Pierce K.A."/>
            <person name="Xavier R.J."/>
            <person name="Alm E.J."/>
        </authorList>
    </citation>
    <scope>NUCLEOTIDE SEQUENCE [LARGE SCALE GENOMIC DNA]</scope>
    <source>
        <strain evidence="2 4">BIOML-A2</strain>
        <strain evidence="1 3">BIOML-A6</strain>
    </source>
</reference>
<accession>A0A7J4YR24</accession>
<dbReference type="EMBL" id="VWAK01000006">
    <property type="protein sequence ID" value="KAA5231376.1"/>
    <property type="molecule type" value="Genomic_DNA"/>
</dbReference>
<organism evidence="1 3">
    <name type="scientific">Bacteroides finegoldii</name>
    <dbReference type="NCBI Taxonomy" id="338188"/>
    <lineage>
        <taxon>Bacteria</taxon>
        <taxon>Pseudomonadati</taxon>
        <taxon>Bacteroidota</taxon>
        <taxon>Bacteroidia</taxon>
        <taxon>Bacteroidales</taxon>
        <taxon>Bacteroidaceae</taxon>
        <taxon>Bacteroides</taxon>
    </lineage>
</organism>
<proteinExistence type="predicted"/>
<dbReference type="RefSeq" id="WP_149923513.1">
    <property type="nucleotide sequence ID" value="NZ_JADOZO010000241.1"/>
</dbReference>
<evidence type="ECO:0000313" key="2">
    <source>
        <dbReference type="EMBL" id="KAA5259157.1"/>
    </source>
</evidence>
<keyword evidence="4" id="KW-1185">Reference proteome</keyword>
<evidence type="ECO:0000313" key="1">
    <source>
        <dbReference type="EMBL" id="KAA5231376.1"/>
    </source>
</evidence>
<protein>
    <submittedName>
        <fullName evidence="1">Uncharacterized protein</fullName>
    </submittedName>
</protein>
<sequence length="86" mass="9807">METKAVINECKEIKDYFPCLFANKDKSIVILAEERTSEKTFAGMIIHSNSKAKGCSLGCYSTGWTYQQFQRLPKYSTITLEITQND</sequence>
<name>A0A7J4YR24_9BACE</name>
<evidence type="ECO:0000313" key="4">
    <source>
        <dbReference type="Proteomes" id="UP000440198"/>
    </source>
</evidence>
<gene>
    <name evidence="2" type="ORF">F2Z09_04225</name>
    <name evidence="1" type="ORF">F2Z22_05790</name>
</gene>
<dbReference type="AlphaFoldDB" id="A0A7J4YR24"/>
<dbReference type="EMBL" id="VWAG01000005">
    <property type="protein sequence ID" value="KAA5259157.1"/>
    <property type="molecule type" value="Genomic_DNA"/>
</dbReference>